<evidence type="ECO:0000256" key="1">
    <source>
        <dbReference type="SAM" id="MobiDB-lite"/>
    </source>
</evidence>
<dbReference type="GeneID" id="108669742"/>
<sequence>MGDLLVNISSKTPEFSVRGLPPASNLTLRLYTSSEEISSTPVVLQATTLALPSSRSRGEPTDAEVVVETPVVSPTSSPLTWLAAAAAGAVLLSLILLVVAVVLLLVRRSRRRTRKRRDSRAEQHGSTDGNDEAVTTAVEASEESGSRETVTLEESEFWIRPAGLRKQPTSHGSPKFSRSPAYTSSSSPLQKFSVPYQSCSATVLHTANTASGVHASPHVLPMSVHNIMGGVHTLVPVIPSPHNTMSGVHTQLLFTPSPQSDNSAAYSKAGSLVMPSVCHGNSNDFQPTALNPFSMQNNVRSFSGNNFSISSGTSTMTSNVQNLSSYIYSTNSNAFSMPISVHSTPSNVFSIPSTQQSNLSSEIWTASGKHSTPSNVFSMPNTVHSTPSNVFSMPNTVHSNPNNVFSMPNTVHSTPSSFLPTSTTVRCTPSDVHNVPICTHAPCTASVPSQPAIPNLMSGTASQEDDLLPNR</sequence>
<dbReference type="Proteomes" id="UP000694843">
    <property type="component" value="Unplaced"/>
</dbReference>
<organism evidence="3 4">
    <name type="scientific">Hyalella azteca</name>
    <name type="common">Amphipod</name>
    <dbReference type="NCBI Taxonomy" id="294128"/>
    <lineage>
        <taxon>Eukaryota</taxon>
        <taxon>Metazoa</taxon>
        <taxon>Ecdysozoa</taxon>
        <taxon>Arthropoda</taxon>
        <taxon>Crustacea</taxon>
        <taxon>Multicrustacea</taxon>
        <taxon>Malacostraca</taxon>
        <taxon>Eumalacostraca</taxon>
        <taxon>Peracarida</taxon>
        <taxon>Amphipoda</taxon>
        <taxon>Senticaudata</taxon>
        <taxon>Talitrida</taxon>
        <taxon>Talitroidea</taxon>
        <taxon>Hyalellidae</taxon>
        <taxon>Hyalella</taxon>
    </lineage>
</organism>
<dbReference type="KEGG" id="hazt:108669742"/>
<accession>A0A8B7NGW1</accession>
<keyword evidence="2" id="KW-0472">Membrane</keyword>
<gene>
    <name evidence="4" type="primary">LOC108669742</name>
</gene>
<proteinExistence type="predicted"/>
<feature type="region of interest" description="Disordered" evidence="1">
    <location>
        <begin position="112"/>
        <end position="187"/>
    </location>
</feature>
<evidence type="ECO:0000256" key="2">
    <source>
        <dbReference type="SAM" id="Phobius"/>
    </source>
</evidence>
<evidence type="ECO:0000313" key="4">
    <source>
        <dbReference type="RefSeq" id="XP_018012636.1"/>
    </source>
</evidence>
<dbReference type="OrthoDB" id="6507260at2759"/>
<feature type="region of interest" description="Disordered" evidence="1">
    <location>
        <begin position="449"/>
        <end position="471"/>
    </location>
</feature>
<keyword evidence="2" id="KW-0812">Transmembrane</keyword>
<feature type="compositionally biased region" description="Low complexity" evidence="1">
    <location>
        <begin position="177"/>
        <end position="187"/>
    </location>
</feature>
<dbReference type="RefSeq" id="XP_018012636.1">
    <property type="nucleotide sequence ID" value="XM_018157147.2"/>
</dbReference>
<reference evidence="4" key="1">
    <citation type="submission" date="2025-08" db="UniProtKB">
        <authorList>
            <consortium name="RefSeq"/>
        </authorList>
    </citation>
    <scope>IDENTIFICATION</scope>
    <source>
        <tissue evidence="4">Whole organism</tissue>
    </source>
</reference>
<keyword evidence="2" id="KW-1133">Transmembrane helix</keyword>
<dbReference type="AlphaFoldDB" id="A0A8B7NGW1"/>
<protein>
    <submittedName>
        <fullName evidence="4">Mucin-12</fullName>
    </submittedName>
</protein>
<evidence type="ECO:0000313" key="3">
    <source>
        <dbReference type="Proteomes" id="UP000694843"/>
    </source>
</evidence>
<keyword evidence="3" id="KW-1185">Reference proteome</keyword>
<feature type="transmembrane region" description="Helical" evidence="2">
    <location>
        <begin position="81"/>
        <end position="106"/>
    </location>
</feature>
<name>A0A8B7NGW1_HYAAZ</name>